<dbReference type="STRING" id="348802.A0A0D2F6U8"/>
<dbReference type="PANTHER" id="PTHR14187">
    <property type="entry name" value="ALPHA KINASE/ELONGATION FACTOR 2 KINASE"/>
    <property type="match status" value="1"/>
</dbReference>
<dbReference type="Pfam" id="PF00012">
    <property type="entry name" value="HSP70"/>
    <property type="match status" value="1"/>
</dbReference>
<dbReference type="SUPFAM" id="SSF53067">
    <property type="entry name" value="Actin-like ATPase domain"/>
    <property type="match status" value="2"/>
</dbReference>
<dbReference type="EMBL" id="KN847319">
    <property type="protein sequence ID" value="KIW55704.1"/>
    <property type="molecule type" value="Genomic_DNA"/>
</dbReference>
<evidence type="ECO:0000256" key="2">
    <source>
        <dbReference type="ARBA" id="ARBA00022840"/>
    </source>
</evidence>
<dbReference type="InterPro" id="IPR043129">
    <property type="entry name" value="ATPase_NBD"/>
</dbReference>
<dbReference type="Proteomes" id="UP000054342">
    <property type="component" value="Unassembled WGS sequence"/>
</dbReference>
<dbReference type="PANTHER" id="PTHR14187:SF82">
    <property type="entry name" value="FAMILY CHAPERONE, PUTATIVE (AFU_ORTHOLOGUE AFUA_7G08575)-RELATED"/>
    <property type="match status" value="1"/>
</dbReference>
<dbReference type="HOGENOM" id="CLU_009958_6_1_1"/>
<reference evidence="3 4" key="1">
    <citation type="submission" date="2015-01" db="EMBL/GenBank/DDBJ databases">
        <title>The Genome Sequence of Exophiala xenobiotica CBS118157.</title>
        <authorList>
            <consortium name="The Broad Institute Genomics Platform"/>
            <person name="Cuomo C."/>
            <person name="de Hoog S."/>
            <person name="Gorbushina A."/>
            <person name="Stielow B."/>
            <person name="Teixiera M."/>
            <person name="Abouelleil A."/>
            <person name="Chapman S.B."/>
            <person name="Priest M."/>
            <person name="Young S.K."/>
            <person name="Wortman J."/>
            <person name="Nusbaum C."/>
            <person name="Birren B."/>
        </authorList>
    </citation>
    <scope>NUCLEOTIDE SEQUENCE [LARGE SCALE GENOMIC DNA]</scope>
    <source>
        <strain evidence="3 4">CBS 118157</strain>
    </source>
</reference>
<name>A0A0D2F6U8_9EURO</name>
<dbReference type="Gene3D" id="3.90.640.10">
    <property type="entry name" value="Actin, Chain A, domain 4"/>
    <property type="match status" value="1"/>
</dbReference>
<evidence type="ECO:0008006" key="5">
    <source>
        <dbReference type="Google" id="ProtNLM"/>
    </source>
</evidence>
<organism evidence="3 4">
    <name type="scientific">Exophiala xenobiotica</name>
    <dbReference type="NCBI Taxonomy" id="348802"/>
    <lineage>
        <taxon>Eukaryota</taxon>
        <taxon>Fungi</taxon>
        <taxon>Dikarya</taxon>
        <taxon>Ascomycota</taxon>
        <taxon>Pezizomycotina</taxon>
        <taxon>Eurotiomycetes</taxon>
        <taxon>Chaetothyriomycetidae</taxon>
        <taxon>Chaetothyriales</taxon>
        <taxon>Herpotrichiellaceae</taxon>
        <taxon>Exophiala</taxon>
    </lineage>
</organism>
<dbReference type="Gene3D" id="3.30.420.40">
    <property type="match status" value="2"/>
</dbReference>
<keyword evidence="2" id="KW-0067">ATP-binding</keyword>
<dbReference type="RefSeq" id="XP_013316288.1">
    <property type="nucleotide sequence ID" value="XM_013460834.1"/>
</dbReference>
<dbReference type="InterPro" id="IPR013126">
    <property type="entry name" value="Hsp_70_fam"/>
</dbReference>
<dbReference type="AlphaFoldDB" id="A0A0D2F6U8"/>
<keyword evidence="1" id="KW-0547">Nucleotide-binding</keyword>
<dbReference type="OrthoDB" id="2963168at2759"/>
<dbReference type="GeneID" id="25326342"/>
<accession>A0A0D2F6U8</accession>
<sequence length="576" mass="63948">MTLKPSPQPCGTMNRSIVVAVDYGTTFSGVAWAQTARPDIQTTIIQWPDTEGSLEGATSDKVPTELAGHGRNRKWGFGIADDASRHQWFKLGLDPNQESDVISYLTLNYPDPKALPPSYDSSREAVVLTTDYLQCLRKHTSKILRLRLGDGVVDTTPIRYIITVPAIWDDAAKARTQQCAKTAGMGEDIRVISEPEAAVVHALDALDPHNLKPGDTFVLCDAGGGTVDLISYSVVSLDPKVQIREAVAGSGEACGSTFLNRIFRQYLENEFGDSEGYGDDTLEEALKDFENNAKRKFTGDGNVIIRVTGLADDPARGVKRGKLTITNEKMQALFEPVMSTITMLVKNQLKHTKQAKAVILVGGFGQSPYLRKNIQRVVGNVEVLQPAHGWTAVVRGALKRALNEDAPDTCRIQLALRVARKAYGIRVRRPFNAHLHDTSRKHFDEYSGRYHITIMDWFVKQGDEIDQDMPLTLNYYTTKRVSSGPLSYHSTELFSFAPSSEDEPPLYSNSAMKKLVLLEANLSPIARSIIPIDKGMDGLDYYVLSFQIKVKFFSAHTQYSLWYKGVEYGNVKAEYV</sequence>
<dbReference type="GO" id="GO:0005524">
    <property type="term" value="F:ATP binding"/>
    <property type="evidence" value="ECO:0007669"/>
    <property type="project" value="UniProtKB-KW"/>
</dbReference>
<dbReference type="GO" id="GO:0140662">
    <property type="term" value="F:ATP-dependent protein folding chaperone"/>
    <property type="evidence" value="ECO:0007669"/>
    <property type="project" value="InterPro"/>
</dbReference>
<evidence type="ECO:0000256" key="1">
    <source>
        <dbReference type="ARBA" id="ARBA00022741"/>
    </source>
</evidence>
<proteinExistence type="predicted"/>
<evidence type="ECO:0000313" key="3">
    <source>
        <dbReference type="EMBL" id="KIW55704.1"/>
    </source>
</evidence>
<dbReference type="PRINTS" id="PR00301">
    <property type="entry name" value="HEATSHOCK70"/>
</dbReference>
<dbReference type="CDD" id="cd10170">
    <property type="entry name" value="ASKHA_NBD_HSP70"/>
    <property type="match status" value="1"/>
</dbReference>
<protein>
    <recommendedName>
        <fullName evidence="5">Hsp70-like protein</fullName>
    </recommendedName>
</protein>
<evidence type="ECO:0000313" key="4">
    <source>
        <dbReference type="Proteomes" id="UP000054342"/>
    </source>
</evidence>
<keyword evidence="4" id="KW-1185">Reference proteome</keyword>
<gene>
    <name evidence="3" type="ORF">PV05_04434</name>
</gene>